<name>A0ABR1T4X1_9PEZI</name>
<gene>
    <name evidence="1" type="ORF">PG994_014631</name>
</gene>
<dbReference type="EMBL" id="JAQQWL010000015">
    <property type="protein sequence ID" value="KAK8041624.1"/>
    <property type="molecule type" value="Genomic_DNA"/>
</dbReference>
<dbReference type="RefSeq" id="XP_066709169.1">
    <property type="nucleotide sequence ID" value="XM_066866040.1"/>
</dbReference>
<accession>A0ABR1T4X1</accession>
<sequence length="202" mass="21679">MFAFSTAARYLTMVWLVVWGLVLKIFPQLSPERLVPAVGHVVLKTPTSVLVPVVKVAETLARCLKWVPVFKNIEFTRLPFISKYFAIRPTWTARLTRPTGPILMGVQSILALKATTDAAKQKVDQFAGNMVSLTKVVPLDSAATATGQHLLDMQSATLSGVSTGASYLGATAKALGNKIGNAKDTPDQVVTNRAIPSLGGFL</sequence>
<evidence type="ECO:0000313" key="2">
    <source>
        <dbReference type="Proteomes" id="UP001480595"/>
    </source>
</evidence>
<dbReference type="GeneID" id="92099103"/>
<comment type="caution">
    <text evidence="1">The sequence shown here is derived from an EMBL/GenBank/DDBJ whole genome shotgun (WGS) entry which is preliminary data.</text>
</comment>
<evidence type="ECO:0000313" key="1">
    <source>
        <dbReference type="EMBL" id="KAK8041624.1"/>
    </source>
</evidence>
<dbReference type="Proteomes" id="UP001480595">
    <property type="component" value="Unassembled WGS sequence"/>
</dbReference>
<reference evidence="1 2" key="1">
    <citation type="submission" date="2023-01" db="EMBL/GenBank/DDBJ databases">
        <title>Analysis of 21 Apiospora genomes using comparative genomics revels a genus with tremendous synthesis potential of carbohydrate active enzymes and secondary metabolites.</title>
        <authorList>
            <person name="Sorensen T."/>
        </authorList>
    </citation>
    <scope>NUCLEOTIDE SEQUENCE [LARGE SCALE GENOMIC DNA]</scope>
    <source>
        <strain evidence="1 2">CBS 135458</strain>
    </source>
</reference>
<keyword evidence="2" id="KW-1185">Reference proteome</keyword>
<proteinExistence type="predicted"/>
<protein>
    <submittedName>
        <fullName evidence="1">Uncharacterized protein</fullName>
    </submittedName>
</protein>
<organism evidence="1 2">
    <name type="scientific">Apiospora phragmitis</name>
    <dbReference type="NCBI Taxonomy" id="2905665"/>
    <lineage>
        <taxon>Eukaryota</taxon>
        <taxon>Fungi</taxon>
        <taxon>Dikarya</taxon>
        <taxon>Ascomycota</taxon>
        <taxon>Pezizomycotina</taxon>
        <taxon>Sordariomycetes</taxon>
        <taxon>Xylariomycetidae</taxon>
        <taxon>Amphisphaeriales</taxon>
        <taxon>Apiosporaceae</taxon>
        <taxon>Apiospora</taxon>
    </lineage>
</organism>